<accession>A0A354YZ67</accession>
<proteinExistence type="predicted"/>
<dbReference type="RefSeq" id="WP_276619183.1">
    <property type="nucleotide sequence ID" value="NZ_DHSN01000024.1"/>
</dbReference>
<dbReference type="PANTHER" id="PTHR32329">
    <property type="entry name" value="BIFUNCTIONAL PROTEIN [INCLUDES 2-HYDROXYACYL-COA DEHYDRATASE (N-TER) AND ITS ACTIVATOR DOMAIN (C_TERM)-RELATED"/>
    <property type="match status" value="1"/>
</dbReference>
<feature type="domain" description="DUF2229" evidence="1">
    <location>
        <begin position="3"/>
        <end position="231"/>
    </location>
</feature>
<dbReference type="Gene3D" id="3.40.50.11900">
    <property type="match status" value="1"/>
</dbReference>
<name>A0A354YZ67_9FIRM</name>
<gene>
    <name evidence="2" type="ORF">DDZ44_11925</name>
</gene>
<dbReference type="InterPro" id="IPR051805">
    <property type="entry name" value="Dehydratase_Activator_Redct"/>
</dbReference>
<dbReference type="STRING" id="378794.GCA_001570625_00385"/>
<reference evidence="2 3" key="1">
    <citation type="journal article" date="2018" name="Nat. Biotechnol.">
        <title>A standardized bacterial taxonomy based on genome phylogeny substantially revises the tree of life.</title>
        <authorList>
            <person name="Parks D.H."/>
            <person name="Chuvochina M."/>
            <person name="Waite D.W."/>
            <person name="Rinke C."/>
            <person name="Skarshewski A."/>
            <person name="Chaumeil P.A."/>
            <person name="Hugenholtz P."/>
        </authorList>
    </citation>
    <scope>NUCLEOTIDE SEQUENCE [LARGE SCALE GENOMIC DNA]</scope>
    <source>
        <strain evidence="2">UBA10948</strain>
    </source>
</reference>
<evidence type="ECO:0000313" key="3">
    <source>
        <dbReference type="Proteomes" id="UP000263273"/>
    </source>
</evidence>
<evidence type="ECO:0000313" key="2">
    <source>
        <dbReference type="EMBL" id="HBK54635.1"/>
    </source>
</evidence>
<comment type="caution">
    <text evidence="2">The sequence shown here is derived from an EMBL/GenBank/DDBJ whole genome shotgun (WGS) entry which is preliminary data.</text>
</comment>
<sequence>MSKIGIPRTLAYFIYFPLWKTFFEELGHEVVLSPATSKAILDRGVKEAVNDACIPIKLYHGHAAALAGKADYIFCPRLVSVRSHGDFGTETFCPKFLGLPDMLRLAMDDLPEIIDIRVDLKQGKDELWQLSQKIGKSLGNSGEEVKRAFNRARKRQRQYNSLLCQEMLPLEALRIIEKKTPVPRKEKSNNNYDLQVAVVGYPYLLYDAYINAGLLAILEKEKVKVYTQDMISDRKMNRQAKTLPKSTFWYFSNRVIYGALHFMQRPEIEGVIHLTAFACGPDSMVDRLLEIESRRRGNRPYLSIAVDEHTGEAGVRTRIEAFVDMLRYRRERK</sequence>
<protein>
    <submittedName>
        <fullName evidence="2">2-hydroxyglutaryl-CoA dehydratase</fullName>
    </submittedName>
</protein>
<dbReference type="Proteomes" id="UP000263273">
    <property type="component" value="Unassembled WGS sequence"/>
</dbReference>
<dbReference type="Pfam" id="PF06050">
    <property type="entry name" value="HGD-D"/>
    <property type="match status" value="1"/>
</dbReference>
<organism evidence="2 3">
    <name type="scientific">Syntrophomonas wolfei</name>
    <dbReference type="NCBI Taxonomy" id="863"/>
    <lineage>
        <taxon>Bacteria</taxon>
        <taxon>Bacillati</taxon>
        <taxon>Bacillota</taxon>
        <taxon>Clostridia</taxon>
        <taxon>Eubacteriales</taxon>
        <taxon>Syntrophomonadaceae</taxon>
        <taxon>Syntrophomonas</taxon>
    </lineage>
</organism>
<dbReference type="InterPro" id="IPR010327">
    <property type="entry name" value="FldB/FldC_alpha/beta"/>
</dbReference>
<dbReference type="Pfam" id="PF09989">
    <property type="entry name" value="DUF2229"/>
    <property type="match status" value="1"/>
</dbReference>
<dbReference type="EMBL" id="DNZF01000258">
    <property type="protein sequence ID" value="HBK54635.1"/>
    <property type="molecule type" value="Genomic_DNA"/>
</dbReference>
<dbReference type="PANTHER" id="PTHR32329:SF2">
    <property type="entry name" value="BIFUNCTIONAL PROTEIN [INCLUDES 2-HYDROXYACYL-COA DEHYDRATASE (N-TER) AND ITS ACTIVATOR DOMAIN (C_TERM)"/>
    <property type="match status" value="1"/>
</dbReference>
<dbReference type="AlphaFoldDB" id="A0A354YZ67"/>
<evidence type="ECO:0000259" key="1">
    <source>
        <dbReference type="Pfam" id="PF09989"/>
    </source>
</evidence>
<dbReference type="InterPro" id="IPR018709">
    <property type="entry name" value="CoA_activase_DUF2229"/>
</dbReference>